<dbReference type="PDB" id="6UVN">
    <property type="method" value="EM"/>
    <property type="resolution" value="3.10 A"/>
    <property type="chains" value="C/D/E/F/G/H=1-355"/>
</dbReference>
<name>A0A6I8WFW5_VIBCL</name>
<protein>
    <submittedName>
        <fullName evidence="2">Cas7</fullName>
    </submittedName>
</protein>
<dbReference type="NCBIfam" id="TIGR02566">
    <property type="entry name" value="cas_Csy3"/>
    <property type="match status" value="1"/>
</dbReference>
<accession>A0A6I8WFW5</accession>
<feature type="region of interest" description="Disordered" evidence="1">
    <location>
        <begin position="229"/>
        <end position="250"/>
    </location>
</feature>
<organism evidence="2">
    <name type="scientific">Vibrio cholerae</name>
    <dbReference type="NCBI Taxonomy" id="666"/>
    <lineage>
        <taxon>Bacteria</taxon>
        <taxon>Pseudomonadati</taxon>
        <taxon>Pseudomonadota</taxon>
        <taxon>Gammaproteobacteria</taxon>
        <taxon>Vibrionales</taxon>
        <taxon>Vibrionaceae</taxon>
        <taxon>Vibrio</taxon>
    </lineage>
</organism>
<keyword evidence="2 3" id="KW-0002">3D-structure</keyword>
<evidence type="ECO:0000256" key="1">
    <source>
        <dbReference type="SAM" id="MobiDB-lite"/>
    </source>
</evidence>
<evidence type="ECO:0000313" key="2">
    <source>
        <dbReference type="PDB" id="6UVN"/>
    </source>
</evidence>
<proteinExistence type="evidence at protein level"/>
<dbReference type="AlphaFoldDB" id="A0A6I8WFW5"/>
<reference evidence="2 3" key="1">
    <citation type="journal article" date="2020" name="Cell Res.">
        <title>Cryo-EM structure of a type I-F CRISPR RNA guided surveillance complex bound to transposition protein TniQ.</title>
        <authorList>
            <person name="Li Z."/>
            <person name="Zhang H."/>
            <person name="Xiao R."/>
            <person name="Chang L."/>
        </authorList>
    </citation>
    <scope>STRUCTURE BY ELECTRON MICROSCOPY (3.10 ANGSTROMS)</scope>
</reference>
<evidence type="ECO:0007829" key="3">
    <source>
        <dbReference type="PDB" id="6UVN"/>
    </source>
</evidence>
<dbReference type="EMDB" id="EMD-20908"/>
<dbReference type="SMR" id="A0A6I8WFW5"/>
<dbReference type="Pfam" id="PF09615">
    <property type="entry name" value="Cas_Csy3"/>
    <property type="match status" value="1"/>
</dbReference>
<sequence>MADLKLPTNLAYERSIDPSDVCFFVVWPDDRKTPLTYNSRTLLGQMEAASLAYDVSGQPIKSATAEALAQGNPHQVDFCHVPYGASHIECSFSVSFSSELRQPYKCNSSKVKQTLVQLVELYETKIGWTELATRYLMNICNGKWLWKNTRKAYCWNIVLTPWPWNGEKVGFEDIRTNYTSRQDFKNNKNWSAIVEMIKTAFSSTDGLAIFEVRATLHLPTNAMVRPSQVFTEKESGSKSKSKTQNSRVFQSTTIDGERSPILGAFKTGAAIATIDDWYPEATEPLRVGRFGVHREDVTCYRHPSTGKDFFSILQQAEHYIEVLSANKTPAQETINDMHFLMANLIKGGMFQHKGD</sequence>
<dbReference type="InterPro" id="IPR013399">
    <property type="entry name" value="CRISPR-assoc_prot_Csy3"/>
</dbReference>